<gene>
    <name evidence="2" type="ORF">DP923_12780</name>
</gene>
<feature type="transmembrane region" description="Helical" evidence="1">
    <location>
        <begin position="74"/>
        <end position="97"/>
    </location>
</feature>
<evidence type="ECO:0000313" key="2">
    <source>
        <dbReference type="EMBL" id="RAU81596.1"/>
    </source>
</evidence>
<evidence type="ECO:0000313" key="3">
    <source>
        <dbReference type="Proteomes" id="UP000251692"/>
    </source>
</evidence>
<dbReference type="Pfam" id="PF13858">
    <property type="entry name" value="DUF4199"/>
    <property type="match status" value="1"/>
</dbReference>
<dbReference type="Proteomes" id="UP000251692">
    <property type="component" value="Unassembled WGS sequence"/>
</dbReference>
<protein>
    <submittedName>
        <fullName evidence="2">DUF4199 domain-containing protein</fullName>
    </submittedName>
</protein>
<reference evidence="2 3" key="2">
    <citation type="submission" date="2018-07" db="EMBL/GenBank/DDBJ databases">
        <title>Pontibacter sp. 2b14 genomic sequence and assembly.</title>
        <authorList>
            <person name="Du Z.-J."/>
        </authorList>
    </citation>
    <scope>NUCLEOTIDE SEQUENCE [LARGE SCALE GENOMIC DNA]</scope>
    <source>
        <strain evidence="2 3">2b14</strain>
    </source>
</reference>
<sequence length="174" mass="18901">MNETQTQPSVMSVALKYGGIAGLIIIVYTLILLVVDLSSNQWLMSVGYLILIALIVLAMKAYKESNYGYMSYGQGLGIGTVVSAVAGLLGGIFMWIYTSFIDTAYMANMMEKQIMELENQGMSDEQIDAAMSMASSFQGPGMMVIGSLIGYIIVGFLLSLIISAIMKNSRPQFE</sequence>
<reference evidence="2 3" key="1">
    <citation type="submission" date="2018-06" db="EMBL/GenBank/DDBJ databases">
        <authorList>
            <person name="Liu Z.-W."/>
        </authorList>
    </citation>
    <scope>NUCLEOTIDE SEQUENCE [LARGE SCALE GENOMIC DNA]</scope>
    <source>
        <strain evidence="2 3">2b14</strain>
    </source>
</reference>
<keyword evidence="1" id="KW-0472">Membrane</keyword>
<comment type="caution">
    <text evidence="2">The sequence shown here is derived from an EMBL/GenBank/DDBJ whole genome shotgun (WGS) entry which is preliminary data.</text>
</comment>
<dbReference type="RefSeq" id="WP_112306276.1">
    <property type="nucleotide sequence ID" value="NZ_QMDV01000004.1"/>
</dbReference>
<keyword evidence="1" id="KW-0812">Transmembrane</keyword>
<dbReference type="EMBL" id="QMDV01000004">
    <property type="protein sequence ID" value="RAU81596.1"/>
    <property type="molecule type" value="Genomic_DNA"/>
</dbReference>
<organism evidence="2 3">
    <name type="scientific">Pontibacter arcticus</name>
    <dbReference type="NCBI Taxonomy" id="2080288"/>
    <lineage>
        <taxon>Bacteria</taxon>
        <taxon>Pseudomonadati</taxon>
        <taxon>Bacteroidota</taxon>
        <taxon>Cytophagia</taxon>
        <taxon>Cytophagales</taxon>
        <taxon>Hymenobacteraceae</taxon>
        <taxon>Pontibacter</taxon>
    </lineage>
</organism>
<feature type="transmembrane region" description="Helical" evidence="1">
    <location>
        <begin position="41"/>
        <end position="62"/>
    </location>
</feature>
<dbReference type="OrthoDB" id="1122768at2"/>
<feature type="transmembrane region" description="Helical" evidence="1">
    <location>
        <begin position="141"/>
        <end position="166"/>
    </location>
</feature>
<proteinExistence type="predicted"/>
<accession>A0A364RBQ5</accession>
<dbReference type="AlphaFoldDB" id="A0A364RBQ5"/>
<keyword evidence="3" id="KW-1185">Reference proteome</keyword>
<feature type="transmembrane region" description="Helical" evidence="1">
    <location>
        <begin position="12"/>
        <end position="35"/>
    </location>
</feature>
<name>A0A364RBQ5_9BACT</name>
<evidence type="ECO:0000256" key="1">
    <source>
        <dbReference type="SAM" id="Phobius"/>
    </source>
</evidence>
<keyword evidence="1" id="KW-1133">Transmembrane helix</keyword>
<dbReference type="InterPro" id="IPR025250">
    <property type="entry name" value="DUF4199"/>
</dbReference>